<gene>
    <name evidence="1" type="ORF">CEXT_233041</name>
</gene>
<protein>
    <submittedName>
        <fullName evidence="1">Uncharacterized protein</fullName>
    </submittedName>
</protein>
<reference evidence="1 2" key="1">
    <citation type="submission" date="2021-06" db="EMBL/GenBank/DDBJ databases">
        <title>Caerostris extrusa draft genome.</title>
        <authorList>
            <person name="Kono N."/>
            <person name="Arakawa K."/>
        </authorList>
    </citation>
    <scope>NUCLEOTIDE SEQUENCE [LARGE SCALE GENOMIC DNA]</scope>
</reference>
<comment type="caution">
    <text evidence="1">The sequence shown here is derived from an EMBL/GenBank/DDBJ whole genome shotgun (WGS) entry which is preliminary data.</text>
</comment>
<keyword evidence="2" id="KW-1185">Reference proteome</keyword>
<dbReference type="Proteomes" id="UP001054945">
    <property type="component" value="Unassembled WGS sequence"/>
</dbReference>
<evidence type="ECO:0000313" key="1">
    <source>
        <dbReference type="EMBL" id="GIY96825.1"/>
    </source>
</evidence>
<accession>A0AAV4XSA5</accession>
<organism evidence="1 2">
    <name type="scientific">Caerostris extrusa</name>
    <name type="common">Bark spider</name>
    <name type="synonym">Caerostris bankana</name>
    <dbReference type="NCBI Taxonomy" id="172846"/>
    <lineage>
        <taxon>Eukaryota</taxon>
        <taxon>Metazoa</taxon>
        <taxon>Ecdysozoa</taxon>
        <taxon>Arthropoda</taxon>
        <taxon>Chelicerata</taxon>
        <taxon>Arachnida</taxon>
        <taxon>Araneae</taxon>
        <taxon>Araneomorphae</taxon>
        <taxon>Entelegynae</taxon>
        <taxon>Araneoidea</taxon>
        <taxon>Araneidae</taxon>
        <taxon>Caerostris</taxon>
    </lineage>
</organism>
<dbReference type="EMBL" id="BPLR01000708">
    <property type="protein sequence ID" value="GIY96825.1"/>
    <property type="molecule type" value="Genomic_DNA"/>
</dbReference>
<sequence length="128" mass="15029">MKFFHTCAKEELLSERWLLEKRRDTDPLLCPGIWPPLRMASANISVAPLPYYHARSHQLKDYIDLRELVRLIRQESNFHNVIVPSARGFGPLIHLRMASVNISVAPLPYYHARSHQLKDYIDLRELVR</sequence>
<name>A0AAV4XSA5_CAEEX</name>
<proteinExistence type="predicted"/>
<dbReference type="AlphaFoldDB" id="A0AAV4XSA5"/>
<evidence type="ECO:0000313" key="2">
    <source>
        <dbReference type="Proteomes" id="UP001054945"/>
    </source>
</evidence>